<dbReference type="NCBIfam" id="TIGR00358">
    <property type="entry name" value="3_prime_RNase"/>
    <property type="match status" value="1"/>
</dbReference>
<evidence type="ECO:0000256" key="1">
    <source>
        <dbReference type="ARBA" id="ARBA00001849"/>
    </source>
</evidence>
<dbReference type="Pfam" id="PF00773">
    <property type="entry name" value="RNB"/>
    <property type="match status" value="1"/>
</dbReference>
<evidence type="ECO:0000313" key="11">
    <source>
        <dbReference type="EMBL" id="EEV88588.1"/>
    </source>
</evidence>
<feature type="region of interest" description="Disordered" evidence="9">
    <location>
        <begin position="761"/>
        <end position="831"/>
    </location>
</feature>
<comment type="similarity">
    <text evidence="8">Belongs to the RNR ribonuclease family. RNase R subfamily.</text>
</comment>
<dbReference type="CDD" id="cd04471">
    <property type="entry name" value="S1_RNase_R"/>
    <property type="match status" value="1"/>
</dbReference>
<keyword evidence="5 8" id="KW-0378">Hydrolase</keyword>
<evidence type="ECO:0000256" key="5">
    <source>
        <dbReference type="ARBA" id="ARBA00022801"/>
    </source>
</evidence>
<organism evidence="11 12">
    <name type="scientific">Cardiobacterium hominis (strain ATCC 15826 / DSM 8339 / NCTC 10426 / 6573)</name>
    <dbReference type="NCBI Taxonomy" id="638300"/>
    <lineage>
        <taxon>Bacteria</taxon>
        <taxon>Pseudomonadati</taxon>
        <taxon>Pseudomonadota</taxon>
        <taxon>Gammaproteobacteria</taxon>
        <taxon>Cardiobacteriales</taxon>
        <taxon>Cardiobacteriaceae</taxon>
        <taxon>Cardiobacterium</taxon>
    </lineage>
</organism>
<keyword evidence="3 8" id="KW-0963">Cytoplasm</keyword>
<dbReference type="InterPro" id="IPR011805">
    <property type="entry name" value="RNase_R"/>
</dbReference>
<dbReference type="GO" id="GO:0006402">
    <property type="term" value="P:mRNA catabolic process"/>
    <property type="evidence" value="ECO:0007669"/>
    <property type="project" value="TreeGrafter"/>
</dbReference>
<keyword evidence="4 8" id="KW-0540">Nuclease</keyword>
<gene>
    <name evidence="8 11" type="primary">rnr</name>
    <name evidence="11" type="ORF">HMPREF0198_1300</name>
</gene>
<feature type="domain" description="S1 motif" evidence="10">
    <location>
        <begin position="649"/>
        <end position="730"/>
    </location>
</feature>
<dbReference type="InterPro" id="IPR013223">
    <property type="entry name" value="RNase_B_OB_dom"/>
</dbReference>
<evidence type="ECO:0000313" key="12">
    <source>
        <dbReference type="Proteomes" id="UP000004870"/>
    </source>
</evidence>
<dbReference type="PROSITE" id="PS50126">
    <property type="entry name" value="S1"/>
    <property type="match status" value="1"/>
</dbReference>
<dbReference type="SMART" id="SM00357">
    <property type="entry name" value="CSP"/>
    <property type="match status" value="1"/>
</dbReference>
<evidence type="ECO:0000256" key="8">
    <source>
        <dbReference type="HAMAP-Rule" id="MF_01895"/>
    </source>
</evidence>
<sequence length="831" mass="93029">MKEFIMTDAKQWRTLDPFFAREQQKYGDNPLPSREFILNWLEAQGKLLTFAQIARAFDMDAAESEKLQIRLKAMLGAGQLMCNRQGRFGVARKMDLISGFVVAHQEGYGFFSPENGEPDGFIPPKYMAELMHGDKILARVKDTDERGRKDYAPVEILERAQKRIVGKLAVQQGVWSLLPDNRRLTHHLIIPADALGGGKAGQVVIGEITAYPSRFQQPIGKVVAVLGEAMAAGMEVDIAIENHNIPAVFPEAVREQCEKIPDALRDQDYEGRLDLRHLPFVTIDGISARDFDDAVYAEKRGENYRLYVAIADVAHYVRPDSPLDIEAYNRGTSVYFPDRVIPMLPEKLSNGLCSLNPNVDRLAMVCEITLAPDGSIKRSAFHDAVIHSHARLTYETVEEILFLDNQMVRESFAALQRPLDNLKTVYGILRAARLARSVIDFHASEPEFIYDSEGKIETIQARARLESHRLIEECMIAANICAAKYIGRHKLPALYRVHDHPSAERLGKLIDFLGKRGIKWQGALDNATPAQFSALLAQCADRPDFAQIEIMVLRSMSQAIYIPENRGHFGLALEHYAHFTSPIRRYPDLLVHRAIRHQLQGGTRDNYRYSAESMVEKGKHCSMTERRADEATRDAMDFLKCEFMSHRIGETFTGRIANITNFGFFVTLDDIYIDGLVHVSALTNDYYHYSAETFTLNGERSGTRFALMDAVEIQVAKVDIEERKIDFELLAHKGKWLAENGKDKKPAKKAAKAIAGKAAKAADKKTVKTAGKKSADIPPTKAEKREQSAQKKTAKTAAPKKAAKSGKPKATKAKKTAAATTATKSRKTKKS</sequence>
<evidence type="ECO:0000256" key="7">
    <source>
        <dbReference type="ARBA" id="ARBA00022884"/>
    </source>
</evidence>
<dbReference type="GO" id="GO:0008859">
    <property type="term" value="F:exoribonuclease II activity"/>
    <property type="evidence" value="ECO:0007669"/>
    <property type="project" value="UniProtKB-UniRule"/>
</dbReference>
<dbReference type="STRING" id="2718.CHUV0807_0824"/>
<dbReference type="HOGENOM" id="CLU_002333_7_0_6"/>
<comment type="catalytic activity">
    <reaction evidence="1 8">
        <text>Exonucleolytic cleavage in the 3'- to 5'-direction to yield nucleoside 5'-phosphates.</text>
        <dbReference type="EC" id="3.1.13.1"/>
    </reaction>
</comment>
<feature type="compositionally biased region" description="Basic residues" evidence="9">
    <location>
        <begin position="801"/>
        <end position="815"/>
    </location>
</feature>
<evidence type="ECO:0000256" key="6">
    <source>
        <dbReference type="ARBA" id="ARBA00022839"/>
    </source>
</evidence>
<accession>C8N9X2</accession>
<dbReference type="InterPro" id="IPR004476">
    <property type="entry name" value="RNase_II/RNase_R"/>
</dbReference>
<dbReference type="Pfam" id="PF08206">
    <property type="entry name" value="OB_RNB"/>
    <property type="match status" value="1"/>
</dbReference>
<dbReference type="InterPro" id="IPR040476">
    <property type="entry name" value="CSD2"/>
</dbReference>
<dbReference type="InterPro" id="IPR012340">
    <property type="entry name" value="NA-bd_OB-fold"/>
</dbReference>
<dbReference type="SUPFAM" id="SSF50249">
    <property type="entry name" value="Nucleic acid-binding proteins"/>
    <property type="match status" value="4"/>
</dbReference>
<dbReference type="SMART" id="SM00316">
    <property type="entry name" value="S1"/>
    <property type="match status" value="1"/>
</dbReference>
<comment type="function">
    <text evidence="8">3'-5' exoribonuclease that releases 5'-nucleoside monophosphates and is involved in maturation of structured RNAs.</text>
</comment>
<dbReference type="PANTHER" id="PTHR23355:SF9">
    <property type="entry name" value="DIS3-LIKE EXONUCLEASE 2"/>
    <property type="match status" value="1"/>
</dbReference>
<evidence type="ECO:0000256" key="4">
    <source>
        <dbReference type="ARBA" id="ARBA00022722"/>
    </source>
</evidence>
<dbReference type="InterPro" id="IPR003029">
    <property type="entry name" value="S1_domain"/>
</dbReference>
<comment type="caution">
    <text evidence="11">The sequence shown here is derived from an EMBL/GenBank/DDBJ whole genome shotgun (WGS) entry which is preliminary data.</text>
</comment>
<dbReference type="HAMAP" id="MF_01895">
    <property type="entry name" value="RNase_R"/>
    <property type="match status" value="1"/>
</dbReference>
<dbReference type="GO" id="GO:0005829">
    <property type="term" value="C:cytosol"/>
    <property type="evidence" value="ECO:0007669"/>
    <property type="project" value="UniProtKB-ARBA"/>
</dbReference>
<keyword evidence="12" id="KW-1185">Reference proteome</keyword>
<dbReference type="Pfam" id="PF00575">
    <property type="entry name" value="S1"/>
    <property type="match status" value="1"/>
</dbReference>
<keyword evidence="7 8" id="KW-0694">RNA-binding</keyword>
<evidence type="ECO:0000256" key="9">
    <source>
        <dbReference type="SAM" id="MobiDB-lite"/>
    </source>
</evidence>
<dbReference type="PANTHER" id="PTHR23355">
    <property type="entry name" value="RIBONUCLEASE"/>
    <property type="match status" value="1"/>
</dbReference>
<dbReference type="SMART" id="SM00955">
    <property type="entry name" value="RNB"/>
    <property type="match status" value="1"/>
</dbReference>
<dbReference type="Pfam" id="PF17876">
    <property type="entry name" value="CSD2"/>
    <property type="match status" value="1"/>
</dbReference>
<evidence type="ECO:0000259" key="10">
    <source>
        <dbReference type="PROSITE" id="PS50126"/>
    </source>
</evidence>
<evidence type="ECO:0000256" key="2">
    <source>
        <dbReference type="ARBA" id="ARBA00004496"/>
    </source>
</evidence>
<dbReference type="AlphaFoldDB" id="C8N9X2"/>
<protein>
    <recommendedName>
        <fullName evidence="8">Ribonuclease R</fullName>
        <shortName evidence="8">RNase R</shortName>
        <ecNumber evidence="8">3.1.13.1</ecNumber>
    </recommendedName>
</protein>
<dbReference type="GO" id="GO:0003723">
    <property type="term" value="F:RNA binding"/>
    <property type="evidence" value="ECO:0007669"/>
    <property type="project" value="UniProtKB-UniRule"/>
</dbReference>
<name>C8N9X2_CARH6</name>
<dbReference type="InterPro" id="IPR022966">
    <property type="entry name" value="RNase_II/R_CS"/>
</dbReference>
<keyword evidence="6 8" id="KW-0269">Exonuclease</keyword>
<evidence type="ECO:0000256" key="3">
    <source>
        <dbReference type="ARBA" id="ARBA00022490"/>
    </source>
</evidence>
<dbReference type="EC" id="3.1.13.1" evidence="8"/>
<dbReference type="Gene3D" id="2.40.50.140">
    <property type="entry name" value="Nucleic acid-binding proteins"/>
    <property type="match status" value="2"/>
</dbReference>
<proteinExistence type="inferred from homology"/>
<dbReference type="NCBIfam" id="TIGR02063">
    <property type="entry name" value="RNase_R"/>
    <property type="match status" value="1"/>
</dbReference>
<comment type="subcellular location">
    <subcellularLocation>
        <location evidence="2 8">Cytoplasm</location>
    </subcellularLocation>
</comment>
<dbReference type="InterPro" id="IPR001900">
    <property type="entry name" value="RNase_II/R"/>
</dbReference>
<reference evidence="11 12" key="1">
    <citation type="submission" date="2009-08" db="EMBL/GenBank/DDBJ databases">
        <authorList>
            <person name="Qin X."/>
            <person name="Bachman B."/>
            <person name="Battles P."/>
            <person name="Bell A."/>
            <person name="Bess C."/>
            <person name="Bickham C."/>
            <person name="Chaboub L."/>
            <person name="Chen D."/>
            <person name="Coyle M."/>
            <person name="Deiros D.R."/>
            <person name="Dinh H."/>
            <person name="Forbes L."/>
            <person name="Fowler G."/>
            <person name="Francisco L."/>
            <person name="Fu Q."/>
            <person name="Gubbala S."/>
            <person name="Hale W."/>
            <person name="Han Y."/>
            <person name="Hemphill L."/>
            <person name="Highlander S.K."/>
            <person name="Hirani K."/>
            <person name="Hogues M."/>
            <person name="Jackson L."/>
            <person name="Jakkamsetti A."/>
            <person name="Javaid M."/>
            <person name="Jiang H."/>
            <person name="Korchina V."/>
            <person name="Kovar C."/>
            <person name="Lara F."/>
            <person name="Lee S."/>
            <person name="Mata R."/>
            <person name="Mathew T."/>
            <person name="Moen C."/>
            <person name="Morales K."/>
            <person name="Munidasa M."/>
            <person name="Nazareth L."/>
            <person name="Ngo R."/>
            <person name="Nguyen L."/>
            <person name="Okwuonu G."/>
            <person name="Ongeri F."/>
            <person name="Patil S."/>
            <person name="Petrosino J."/>
            <person name="Pham C."/>
            <person name="Pham P."/>
            <person name="Pu L.-L."/>
            <person name="Puazo M."/>
            <person name="Raj R."/>
            <person name="Reid J."/>
            <person name="Rouhana J."/>
            <person name="Saada N."/>
            <person name="Shang Y."/>
            <person name="Simmons D."/>
            <person name="Thornton R."/>
            <person name="Warren J."/>
            <person name="Weissenberger G."/>
            <person name="Zhang J."/>
            <person name="Zhang L."/>
            <person name="Zhou C."/>
            <person name="Zhu D."/>
            <person name="Muzny D."/>
            <person name="Worley K."/>
            <person name="Gibbs R."/>
        </authorList>
    </citation>
    <scope>NUCLEOTIDE SEQUENCE [LARGE SCALE GENOMIC DNA]</scope>
    <source>
        <strain evidence="12">ATCC 15826 / DSM 8339 / NCTC 10426 / 6573</strain>
    </source>
</reference>
<dbReference type="InterPro" id="IPR011129">
    <property type="entry name" value="CSD"/>
</dbReference>
<dbReference type="PROSITE" id="PS01175">
    <property type="entry name" value="RIBONUCLEASE_II"/>
    <property type="match status" value="1"/>
</dbReference>
<dbReference type="EMBL" id="ACKY01000062">
    <property type="protein sequence ID" value="EEV88588.1"/>
    <property type="molecule type" value="Genomic_DNA"/>
</dbReference>
<dbReference type="Proteomes" id="UP000004870">
    <property type="component" value="Unassembled WGS sequence"/>
</dbReference>
<dbReference type="InterPro" id="IPR050180">
    <property type="entry name" value="RNR_Ribonuclease"/>
</dbReference>